<dbReference type="RefSeq" id="WP_129356165.1">
    <property type="nucleotide sequence ID" value="NZ_CP012670.1"/>
</dbReference>
<dbReference type="Proteomes" id="UP000295781">
    <property type="component" value="Chromosome"/>
</dbReference>
<name>A0A4P2QE50_SORCE</name>
<dbReference type="OrthoDB" id="5522416at2"/>
<dbReference type="EMBL" id="CP012670">
    <property type="protein sequence ID" value="AUX27711.1"/>
    <property type="molecule type" value="Genomic_DNA"/>
</dbReference>
<gene>
    <name evidence="1" type="ORF">SOCEGT47_083090</name>
</gene>
<sequence>MLIHFISDYMRNPEIRRRASGDPVTVLAEYGISLEVQQALRRHDREAILKIALEELTVLLSGHNKDGGYHVTAWGPVNIQVTSVSPSTATVDSSTPLTVEGVSFPPKDMACLSFRHEQSQERVDGTIASITTEPSGHSTLRGQVKLPSVGLWKVSVGVKDNPGSAGEWNGDFTVTAG</sequence>
<evidence type="ECO:0000313" key="1">
    <source>
        <dbReference type="EMBL" id="AUX27711.1"/>
    </source>
</evidence>
<organism evidence="1 2">
    <name type="scientific">Sorangium cellulosum</name>
    <name type="common">Polyangium cellulosum</name>
    <dbReference type="NCBI Taxonomy" id="56"/>
    <lineage>
        <taxon>Bacteria</taxon>
        <taxon>Pseudomonadati</taxon>
        <taxon>Myxococcota</taxon>
        <taxon>Polyangia</taxon>
        <taxon>Polyangiales</taxon>
        <taxon>Polyangiaceae</taxon>
        <taxon>Sorangium</taxon>
    </lineage>
</organism>
<evidence type="ECO:0000313" key="2">
    <source>
        <dbReference type="Proteomes" id="UP000295781"/>
    </source>
</evidence>
<proteinExistence type="predicted"/>
<protein>
    <submittedName>
        <fullName evidence="1">Uncharacterized protein</fullName>
    </submittedName>
</protein>
<reference evidence="1 2" key="1">
    <citation type="submission" date="2015-09" db="EMBL/GenBank/DDBJ databases">
        <title>Sorangium comparison.</title>
        <authorList>
            <person name="Zaburannyi N."/>
            <person name="Bunk B."/>
            <person name="Overmann J."/>
            <person name="Mueller R."/>
        </authorList>
    </citation>
    <scope>NUCLEOTIDE SEQUENCE [LARGE SCALE GENOMIC DNA]</scope>
    <source>
        <strain evidence="1 2">So ceGT47</strain>
    </source>
</reference>
<accession>A0A4P2QE50</accession>
<dbReference type="AlphaFoldDB" id="A0A4P2QE50"/>